<reference evidence="2 3" key="2">
    <citation type="submission" date="2019-09" db="EMBL/GenBank/DDBJ databases">
        <authorList>
            <person name="Jin C."/>
        </authorList>
    </citation>
    <scope>NUCLEOTIDE SEQUENCE [LARGE SCALE GENOMIC DNA]</scope>
    <source>
        <strain evidence="2 3">BN130099</strain>
    </source>
</reference>
<gene>
    <name evidence="2" type="ORF">F0U44_10845</name>
</gene>
<dbReference type="EMBL" id="VUJV01000003">
    <property type="protein sequence ID" value="KAA1418959.1"/>
    <property type="molecule type" value="Genomic_DNA"/>
</dbReference>
<name>A0A5B1LH26_9ACTN</name>
<dbReference type="Proteomes" id="UP000325003">
    <property type="component" value="Unassembled WGS sequence"/>
</dbReference>
<evidence type="ECO:0000256" key="1">
    <source>
        <dbReference type="SAM" id="SignalP"/>
    </source>
</evidence>
<feature type="signal peptide" evidence="1">
    <location>
        <begin position="1"/>
        <end position="21"/>
    </location>
</feature>
<dbReference type="AlphaFoldDB" id="A0A5B1LH26"/>
<evidence type="ECO:0008006" key="4">
    <source>
        <dbReference type="Google" id="ProtNLM"/>
    </source>
</evidence>
<comment type="caution">
    <text evidence="2">The sequence shown here is derived from an EMBL/GenBank/DDBJ whole genome shotgun (WGS) entry which is preliminary data.</text>
</comment>
<protein>
    <recommendedName>
        <fullName evidence="4">NADH:ubiquinone oxidoreductase intermediate-associated protein 30 domain-containing protein</fullName>
    </recommendedName>
</protein>
<feature type="chain" id="PRO_5039234781" description="NADH:ubiquinone oxidoreductase intermediate-associated protein 30 domain-containing protein" evidence="1">
    <location>
        <begin position="22"/>
        <end position="233"/>
    </location>
</feature>
<evidence type="ECO:0000313" key="2">
    <source>
        <dbReference type="EMBL" id="KAA1418959.1"/>
    </source>
</evidence>
<accession>A0A5B1LH26</accession>
<keyword evidence="3" id="KW-1185">Reference proteome</keyword>
<sequence>MNTMKKLAAISLVTAALAAPADLTASARPARATGLPAAAKGCVPAMIDNFMTGAYRSPDLTTGSVTNTESGAMLGGRRTTRFQVAGNPFGFPSTAVVAPGDKSLLAVSSGYKGPTALAVFYGLRSEAHPEVLRADLSCFKRFEVNFVANDLPLNINVEVKSASSPTVYQCGVNTEAGQTNGFRLEFPFDCFVTNDPAHPPVDWTRIDRVLLLIQSASAMAANDYAINFFRLAS</sequence>
<reference evidence="2 3" key="1">
    <citation type="submission" date="2019-09" db="EMBL/GenBank/DDBJ databases">
        <title>Nocardioides panacisoli sp. nov., isolated from the soil of a ginseng field.</title>
        <authorList>
            <person name="Cho C."/>
        </authorList>
    </citation>
    <scope>NUCLEOTIDE SEQUENCE [LARGE SCALE GENOMIC DNA]</scope>
    <source>
        <strain evidence="2 3">BN130099</strain>
    </source>
</reference>
<dbReference type="RefSeq" id="WP_149728299.1">
    <property type="nucleotide sequence ID" value="NZ_VUJV01000003.1"/>
</dbReference>
<keyword evidence="1" id="KW-0732">Signal</keyword>
<proteinExistence type="predicted"/>
<evidence type="ECO:0000313" key="3">
    <source>
        <dbReference type="Proteomes" id="UP000325003"/>
    </source>
</evidence>
<organism evidence="2 3">
    <name type="scientific">Nocardioides humilatus</name>
    <dbReference type="NCBI Taxonomy" id="2607660"/>
    <lineage>
        <taxon>Bacteria</taxon>
        <taxon>Bacillati</taxon>
        <taxon>Actinomycetota</taxon>
        <taxon>Actinomycetes</taxon>
        <taxon>Propionibacteriales</taxon>
        <taxon>Nocardioidaceae</taxon>
        <taxon>Nocardioides</taxon>
    </lineage>
</organism>